<protein>
    <submittedName>
        <fullName evidence="2">Uncharacterized protein</fullName>
    </submittedName>
</protein>
<keyword evidence="3" id="KW-1185">Reference proteome</keyword>
<keyword evidence="1" id="KW-0472">Membrane</keyword>
<evidence type="ECO:0000313" key="2">
    <source>
        <dbReference type="EMBL" id="RLK00031.1"/>
    </source>
</evidence>
<dbReference type="EMBL" id="RCCT01000007">
    <property type="protein sequence ID" value="RLK00031.1"/>
    <property type="molecule type" value="Genomic_DNA"/>
</dbReference>
<sequence>MRAPTDFVVAPIVIPGILLAAWIIASGADTHIAGVFEGKTLRTVVAASLIGAITP</sequence>
<name>A0A497YVC2_9RHOB</name>
<dbReference type="AlphaFoldDB" id="A0A497YVC2"/>
<dbReference type="Proteomes" id="UP000271700">
    <property type="component" value="Unassembled WGS sequence"/>
</dbReference>
<reference evidence="2 3" key="1">
    <citation type="submission" date="2018-10" db="EMBL/GenBank/DDBJ databases">
        <title>Genomic Encyclopedia of Archaeal and Bacterial Type Strains, Phase II (KMG-II): from individual species to whole genera.</title>
        <authorList>
            <person name="Goeker M."/>
        </authorList>
    </citation>
    <scope>NUCLEOTIDE SEQUENCE [LARGE SCALE GENOMIC DNA]</scope>
    <source>
        <strain evidence="2 3">DSM 29317</strain>
    </source>
</reference>
<accession>A0A497YVC2</accession>
<evidence type="ECO:0000256" key="1">
    <source>
        <dbReference type="SAM" id="Phobius"/>
    </source>
</evidence>
<organism evidence="2 3">
    <name type="scientific">Ruegeria conchae</name>
    <dbReference type="NCBI Taxonomy" id="981384"/>
    <lineage>
        <taxon>Bacteria</taxon>
        <taxon>Pseudomonadati</taxon>
        <taxon>Pseudomonadota</taxon>
        <taxon>Alphaproteobacteria</taxon>
        <taxon>Rhodobacterales</taxon>
        <taxon>Roseobacteraceae</taxon>
        <taxon>Ruegeria</taxon>
    </lineage>
</organism>
<gene>
    <name evidence="2" type="ORF">CLV75_3957</name>
</gene>
<comment type="caution">
    <text evidence="2">The sequence shown here is derived from an EMBL/GenBank/DDBJ whole genome shotgun (WGS) entry which is preliminary data.</text>
</comment>
<keyword evidence="1" id="KW-0812">Transmembrane</keyword>
<proteinExistence type="predicted"/>
<feature type="transmembrane region" description="Helical" evidence="1">
    <location>
        <begin position="7"/>
        <end position="25"/>
    </location>
</feature>
<evidence type="ECO:0000313" key="3">
    <source>
        <dbReference type="Proteomes" id="UP000271700"/>
    </source>
</evidence>
<keyword evidence="1" id="KW-1133">Transmembrane helix</keyword>
<feature type="non-terminal residue" evidence="2">
    <location>
        <position position="55"/>
    </location>
</feature>